<name>A0A0C3M4Q6_9AGAM</name>
<reference evidence="2 3" key="1">
    <citation type="submission" date="2014-04" db="EMBL/GenBank/DDBJ databases">
        <authorList>
            <consortium name="DOE Joint Genome Institute"/>
            <person name="Kuo A."/>
            <person name="Girlanda M."/>
            <person name="Perotto S."/>
            <person name="Kohler A."/>
            <person name="Nagy L.G."/>
            <person name="Floudas D."/>
            <person name="Copeland A."/>
            <person name="Barry K.W."/>
            <person name="Cichocki N."/>
            <person name="Veneault-Fourrey C."/>
            <person name="LaButti K."/>
            <person name="Lindquist E.A."/>
            <person name="Lipzen A."/>
            <person name="Lundell T."/>
            <person name="Morin E."/>
            <person name="Murat C."/>
            <person name="Sun H."/>
            <person name="Tunlid A."/>
            <person name="Henrissat B."/>
            <person name="Grigoriev I.V."/>
            <person name="Hibbett D.S."/>
            <person name="Martin F."/>
            <person name="Nordberg H.P."/>
            <person name="Cantor M.N."/>
            <person name="Hua S.X."/>
        </authorList>
    </citation>
    <scope>NUCLEOTIDE SEQUENCE [LARGE SCALE GENOMIC DNA]</scope>
    <source>
        <strain evidence="2 3">MUT 4182</strain>
    </source>
</reference>
<feature type="region of interest" description="Disordered" evidence="1">
    <location>
        <begin position="1"/>
        <end position="41"/>
    </location>
</feature>
<gene>
    <name evidence="2" type="ORF">M407DRAFT_242887</name>
</gene>
<dbReference type="AlphaFoldDB" id="A0A0C3M4Q6"/>
<evidence type="ECO:0000313" key="2">
    <source>
        <dbReference type="EMBL" id="KIO28667.1"/>
    </source>
</evidence>
<proteinExistence type="predicted"/>
<accession>A0A0C3M4Q6</accession>
<evidence type="ECO:0000256" key="1">
    <source>
        <dbReference type="SAM" id="MobiDB-lite"/>
    </source>
</evidence>
<dbReference type="HOGENOM" id="CLU_2672929_0_0_1"/>
<reference evidence="3" key="2">
    <citation type="submission" date="2015-01" db="EMBL/GenBank/DDBJ databases">
        <title>Evolutionary Origins and Diversification of the Mycorrhizal Mutualists.</title>
        <authorList>
            <consortium name="DOE Joint Genome Institute"/>
            <consortium name="Mycorrhizal Genomics Consortium"/>
            <person name="Kohler A."/>
            <person name="Kuo A."/>
            <person name="Nagy L.G."/>
            <person name="Floudas D."/>
            <person name="Copeland A."/>
            <person name="Barry K.W."/>
            <person name="Cichocki N."/>
            <person name="Veneault-Fourrey C."/>
            <person name="LaButti K."/>
            <person name="Lindquist E.A."/>
            <person name="Lipzen A."/>
            <person name="Lundell T."/>
            <person name="Morin E."/>
            <person name="Murat C."/>
            <person name="Riley R."/>
            <person name="Ohm R."/>
            <person name="Sun H."/>
            <person name="Tunlid A."/>
            <person name="Henrissat B."/>
            <person name="Grigoriev I.V."/>
            <person name="Hibbett D.S."/>
            <person name="Martin F."/>
        </authorList>
    </citation>
    <scope>NUCLEOTIDE SEQUENCE [LARGE SCALE GENOMIC DNA]</scope>
    <source>
        <strain evidence="3">MUT 4182</strain>
    </source>
</reference>
<sequence length="75" mass="8330">MMTAASATISRLGLVPPEARGSRDRPNPSIRSRKQNVKEKSGQVTFWIIISRLHRNVRNVGDPTGYSAEYDSSSK</sequence>
<dbReference type="EMBL" id="KN822991">
    <property type="protein sequence ID" value="KIO28667.1"/>
    <property type="molecule type" value="Genomic_DNA"/>
</dbReference>
<protein>
    <submittedName>
        <fullName evidence="2">Uncharacterized protein</fullName>
    </submittedName>
</protein>
<evidence type="ECO:0000313" key="3">
    <source>
        <dbReference type="Proteomes" id="UP000054248"/>
    </source>
</evidence>
<dbReference type="Proteomes" id="UP000054248">
    <property type="component" value="Unassembled WGS sequence"/>
</dbReference>
<keyword evidence="3" id="KW-1185">Reference proteome</keyword>
<organism evidence="2 3">
    <name type="scientific">Tulasnella calospora MUT 4182</name>
    <dbReference type="NCBI Taxonomy" id="1051891"/>
    <lineage>
        <taxon>Eukaryota</taxon>
        <taxon>Fungi</taxon>
        <taxon>Dikarya</taxon>
        <taxon>Basidiomycota</taxon>
        <taxon>Agaricomycotina</taxon>
        <taxon>Agaricomycetes</taxon>
        <taxon>Cantharellales</taxon>
        <taxon>Tulasnellaceae</taxon>
        <taxon>Tulasnella</taxon>
    </lineage>
</organism>